<dbReference type="STRING" id="1407499.HHUB_2754"/>
<dbReference type="OrthoDB" id="253171at2157"/>
<dbReference type="RefSeq" id="WP_143416377.1">
    <property type="nucleotide sequence ID" value="NZ_CEML01000001.1"/>
</dbReference>
<dbReference type="Proteomes" id="UP000066737">
    <property type="component" value="Chromosome I"/>
</dbReference>
<keyword evidence="2" id="KW-1185">Reference proteome</keyword>
<evidence type="ECO:0000313" key="1">
    <source>
        <dbReference type="EMBL" id="CQH58452.1"/>
    </source>
</evidence>
<proteinExistence type="predicted"/>
<evidence type="ECO:0000313" key="2">
    <source>
        <dbReference type="Proteomes" id="UP000066737"/>
    </source>
</evidence>
<dbReference type="KEGG" id="hhb:Hhub_2754"/>
<gene>
    <name evidence="1" type="ORF">HHUB_2754</name>
</gene>
<name>A0A0U5H553_9EURY</name>
<dbReference type="EMBL" id="LN831302">
    <property type="protein sequence ID" value="CQH58452.1"/>
    <property type="molecule type" value="Genomic_DNA"/>
</dbReference>
<reference evidence="2" key="1">
    <citation type="journal article" date="2016" name="Environ. Microbiol.">
        <title>The complete genome of a viable archaeum isolated from 123-million-year-old rock salt.</title>
        <authorList>
            <person name="Jaakkola S.T."/>
            <person name="Pfeiffer F."/>
            <person name="Ravantti J.J."/>
            <person name="Guo Q."/>
            <person name="Liu Y."/>
            <person name="Chen X."/>
            <person name="Ma H."/>
            <person name="Yang C."/>
            <person name="Oksanen H.M."/>
            <person name="Bamford D.H."/>
        </authorList>
    </citation>
    <scope>NUCLEOTIDE SEQUENCE</scope>
    <source>
        <strain evidence="2">JI20-1</strain>
    </source>
</reference>
<dbReference type="GeneID" id="43331062"/>
<dbReference type="AlphaFoldDB" id="A0A0U5H553"/>
<organism evidence="1 2">
    <name type="scientific">Halobacterium hubeiense</name>
    <dbReference type="NCBI Taxonomy" id="1407499"/>
    <lineage>
        <taxon>Archaea</taxon>
        <taxon>Methanobacteriati</taxon>
        <taxon>Methanobacteriota</taxon>
        <taxon>Stenosarchaea group</taxon>
        <taxon>Halobacteria</taxon>
        <taxon>Halobacteriales</taxon>
        <taxon>Halobacteriaceae</taxon>
        <taxon>Halobacterium</taxon>
    </lineage>
</organism>
<sequence length="311" mass="34083">MASKRLILVLILVSFAVTPAISAISMPAGKNPCLGEKKYIATELDESVGLHSKYTVQFDEDEKQICIKRENKGKGKALTSVGILVDGRGISPGTKELEENESSFFSKNVTEYIDATADNHTISINAGSKDLNFNFTHHINTTAKNSPTPKFTDLEIVRDSGDKSILIATVHNPGKRAYALHVQAETFETEGAFEIGAPQPGNTSEFQIPLNEGANEVVAGKVMVFNDTGSPDGKFDQKEFMAKPNETANAWDDHFEQVPGERADVSYDNETARQYREGYVDDEALSPLERRAGAVLVVFALLGAVLWRRSR</sequence>
<accession>A0A0U5H553</accession>
<protein>
    <submittedName>
        <fullName evidence="1">Uncharacterized protein</fullName>
    </submittedName>
</protein>